<dbReference type="eggNOG" id="COG0795">
    <property type="taxonomic scope" value="Bacteria"/>
</dbReference>
<sequence>MEHKAQHSQTKTFAARLRSIFSFGKRRRAKVAKSDAAPADAKPARRANRLPQPLRRLLQNLSDHPLLTRLDRYIIYKFLSTYIFLIGIIISIAIIFDYNEKIDKFEKAHVSWTKIAFDYYLNFIPYFSNLFSPLFVFIAVIFFTSKLADNSEIIAMKSTGMSFRRLLRPYMISAAIIALTSFGLGAYVIPKGNVARVNFENRYIKKLNAPTSVENVQMQVDTGVVVYISRFDNETKSGYGFSLDKFYGKKLIDHLTAQSIQYDTLAGKKNQWTLRQVQQRKMRGLRERISYADKVDTIIMMEPQDFFYVRNQQETMTVPELRQFIDKQQMRGAAGVSLFEVEYHKRFAMPFAAFILTLIGVSLSSQKRKNGMGTSIGVGIALSFSYILFQTISSSFAVNANWSPMLSVWIPNLLFVLIAFGLYKRTPQ</sequence>
<accession>C9LHU6</accession>
<dbReference type="AlphaFoldDB" id="C9LHU6"/>
<evidence type="ECO:0000256" key="4">
    <source>
        <dbReference type="ARBA" id="ARBA00022989"/>
    </source>
</evidence>
<dbReference type="Pfam" id="PF03739">
    <property type="entry name" value="LptF_LptG"/>
    <property type="match status" value="1"/>
</dbReference>
<dbReference type="Proteomes" id="UP000003460">
    <property type="component" value="Unassembled WGS sequence"/>
</dbReference>
<keyword evidence="5 6" id="KW-0472">Membrane</keyword>
<evidence type="ECO:0000256" key="1">
    <source>
        <dbReference type="ARBA" id="ARBA00004651"/>
    </source>
</evidence>
<dbReference type="GO" id="GO:0043190">
    <property type="term" value="C:ATP-binding cassette (ABC) transporter complex"/>
    <property type="evidence" value="ECO:0007669"/>
    <property type="project" value="TreeGrafter"/>
</dbReference>
<dbReference type="GeneID" id="84576619"/>
<dbReference type="GO" id="GO:0015920">
    <property type="term" value="P:lipopolysaccharide transport"/>
    <property type="evidence" value="ECO:0007669"/>
    <property type="project" value="TreeGrafter"/>
</dbReference>
<dbReference type="STRING" id="626522.GCWU000325_01800"/>
<reference evidence="7" key="1">
    <citation type="submission" date="2009-09" db="EMBL/GenBank/DDBJ databases">
        <authorList>
            <person name="Weinstock G."/>
            <person name="Sodergren E."/>
            <person name="Clifton S."/>
            <person name="Fulton L."/>
            <person name="Fulton B."/>
            <person name="Courtney L."/>
            <person name="Fronick C."/>
            <person name="Harrison M."/>
            <person name="Strong C."/>
            <person name="Farmer C."/>
            <person name="Delahaunty K."/>
            <person name="Markovic C."/>
            <person name="Hall O."/>
            <person name="Minx P."/>
            <person name="Tomlinson C."/>
            <person name="Mitreva M."/>
            <person name="Nelson J."/>
            <person name="Hou S."/>
            <person name="Wollam A."/>
            <person name="Pepin K.H."/>
            <person name="Johnson M."/>
            <person name="Bhonagiri V."/>
            <person name="Nash W.E."/>
            <person name="Warren W."/>
            <person name="Chinwalla A."/>
            <person name="Mardis E.R."/>
            <person name="Wilson R.K."/>
        </authorList>
    </citation>
    <scope>NUCLEOTIDE SEQUENCE [LARGE SCALE GENOMIC DNA]</scope>
    <source>
        <strain evidence="7">ATCC 51259</strain>
    </source>
</reference>
<feature type="transmembrane region" description="Helical" evidence="6">
    <location>
        <begin position="347"/>
        <end position="364"/>
    </location>
</feature>
<feature type="transmembrane region" description="Helical" evidence="6">
    <location>
        <begin position="376"/>
        <end position="398"/>
    </location>
</feature>
<gene>
    <name evidence="7" type="ORF">GCWU000325_01800</name>
</gene>
<keyword evidence="2" id="KW-1003">Cell membrane</keyword>
<dbReference type="OrthoDB" id="9807977at2"/>
<protein>
    <submittedName>
        <fullName evidence="7">Permease, YjgP/YjgQ family</fullName>
    </submittedName>
</protein>
<organism evidence="7 8">
    <name type="scientific">Alloprevotella tannerae ATCC 51259</name>
    <dbReference type="NCBI Taxonomy" id="626522"/>
    <lineage>
        <taxon>Bacteria</taxon>
        <taxon>Pseudomonadati</taxon>
        <taxon>Bacteroidota</taxon>
        <taxon>Bacteroidia</taxon>
        <taxon>Bacteroidales</taxon>
        <taxon>Prevotellaceae</taxon>
        <taxon>Alloprevotella</taxon>
    </lineage>
</organism>
<evidence type="ECO:0000313" key="7">
    <source>
        <dbReference type="EMBL" id="EEX71062.1"/>
    </source>
</evidence>
<dbReference type="HOGENOM" id="CLU_028799_3_1_10"/>
<dbReference type="PANTHER" id="PTHR33529">
    <property type="entry name" value="SLR0882 PROTEIN-RELATED"/>
    <property type="match status" value="1"/>
</dbReference>
<comment type="subcellular location">
    <subcellularLocation>
        <location evidence="1">Cell membrane</location>
        <topology evidence="1">Multi-pass membrane protein</topology>
    </subcellularLocation>
</comment>
<dbReference type="PANTHER" id="PTHR33529:SF8">
    <property type="entry name" value="PERMEASE, YJGP_YJGQ FAMILY"/>
    <property type="match status" value="1"/>
</dbReference>
<evidence type="ECO:0000256" key="3">
    <source>
        <dbReference type="ARBA" id="ARBA00022692"/>
    </source>
</evidence>
<feature type="transmembrane region" description="Helical" evidence="6">
    <location>
        <begin position="404"/>
        <end position="423"/>
    </location>
</feature>
<evidence type="ECO:0000256" key="6">
    <source>
        <dbReference type="SAM" id="Phobius"/>
    </source>
</evidence>
<dbReference type="InterPro" id="IPR005495">
    <property type="entry name" value="LptG/LptF_permease"/>
</dbReference>
<dbReference type="EMBL" id="ACIJ02000022">
    <property type="protein sequence ID" value="EEX71062.1"/>
    <property type="molecule type" value="Genomic_DNA"/>
</dbReference>
<name>C9LHU6_9BACT</name>
<evidence type="ECO:0000313" key="8">
    <source>
        <dbReference type="Proteomes" id="UP000003460"/>
    </source>
</evidence>
<comment type="caution">
    <text evidence="7">The sequence shown here is derived from an EMBL/GenBank/DDBJ whole genome shotgun (WGS) entry which is preliminary data.</text>
</comment>
<proteinExistence type="predicted"/>
<evidence type="ECO:0000256" key="5">
    <source>
        <dbReference type="ARBA" id="ARBA00023136"/>
    </source>
</evidence>
<keyword evidence="4 6" id="KW-1133">Transmembrane helix</keyword>
<feature type="transmembrane region" description="Helical" evidence="6">
    <location>
        <begin position="74"/>
        <end position="96"/>
    </location>
</feature>
<feature type="transmembrane region" description="Helical" evidence="6">
    <location>
        <begin position="169"/>
        <end position="189"/>
    </location>
</feature>
<keyword evidence="3 6" id="KW-0812">Transmembrane</keyword>
<feature type="transmembrane region" description="Helical" evidence="6">
    <location>
        <begin position="130"/>
        <end position="148"/>
    </location>
</feature>
<keyword evidence="8" id="KW-1185">Reference proteome</keyword>
<dbReference type="RefSeq" id="WP_006255581.1">
    <property type="nucleotide sequence ID" value="NZ_GG700643.1"/>
</dbReference>
<evidence type="ECO:0000256" key="2">
    <source>
        <dbReference type="ARBA" id="ARBA00022475"/>
    </source>
</evidence>